<name>A0A1D8TWI4_9CYAN</name>
<dbReference type="PROSITE" id="PS51782">
    <property type="entry name" value="LYSM"/>
    <property type="match status" value="1"/>
</dbReference>
<evidence type="ECO:0000313" key="3">
    <source>
        <dbReference type="EMBL" id="AOX02012.1"/>
    </source>
</evidence>
<sequence>MINTINTNSKISHQTSQVYTGTPEPRNSLPTISVRQPIAHDIVENPIRVCGIATGFEGIIHIRVRDNNGTQLFRHFLTVGGNGILANFSVGLPLKMVPATPQGTLEIFSISAANGSETNQVIVPIVFGNALLLRYFGFYQYTVIPGDTLFSIAQQVYGDGRLYRRILEANRHQINRPHHIYPGLVLRVPVSKF</sequence>
<proteinExistence type="predicted"/>
<reference evidence="4" key="1">
    <citation type="submission" date="2016-10" db="EMBL/GenBank/DDBJ databases">
        <title>Comparative genomics uncovers the prolific and rare metabolic potential of the cyanobacterial genus Moorea.</title>
        <authorList>
            <person name="Leao T."/>
            <person name="Castelao G."/>
            <person name="Korobeynikov A."/>
            <person name="Monroe E.A."/>
            <person name="Podell S."/>
            <person name="Glukhov E."/>
            <person name="Allen E."/>
            <person name="Gerwick W.H."/>
            <person name="Gerwick L."/>
        </authorList>
    </citation>
    <scope>NUCLEOTIDE SEQUENCE [LARGE SCALE GENOMIC DNA]</scope>
    <source>
        <strain evidence="4">PAL-8-15-08-1</strain>
    </source>
</reference>
<evidence type="ECO:0000313" key="4">
    <source>
        <dbReference type="Proteomes" id="UP000177870"/>
    </source>
</evidence>
<dbReference type="InterPro" id="IPR018911">
    <property type="entry name" value="Gmad2_Ig-like_dom"/>
</dbReference>
<dbReference type="OrthoDB" id="516973at2"/>
<dbReference type="STRING" id="1458985.BJP34_23575"/>
<feature type="compositionally biased region" description="Polar residues" evidence="1">
    <location>
        <begin position="1"/>
        <end position="20"/>
    </location>
</feature>
<dbReference type="InterPro" id="IPR036779">
    <property type="entry name" value="LysM_dom_sf"/>
</dbReference>
<dbReference type="RefSeq" id="WP_070394439.1">
    <property type="nucleotide sequence ID" value="NZ_CP017599.1"/>
</dbReference>
<dbReference type="Pfam" id="PF10648">
    <property type="entry name" value="Gmad2"/>
    <property type="match status" value="1"/>
</dbReference>
<accession>A0A1D8TWI4</accession>
<dbReference type="InterPro" id="IPR052196">
    <property type="entry name" value="Bact_Kbp"/>
</dbReference>
<dbReference type="Gene3D" id="3.10.350.10">
    <property type="entry name" value="LysM domain"/>
    <property type="match status" value="1"/>
</dbReference>
<organism evidence="3 4">
    <name type="scientific">Moorena producens PAL-8-15-08-1</name>
    <dbReference type="NCBI Taxonomy" id="1458985"/>
    <lineage>
        <taxon>Bacteria</taxon>
        <taxon>Bacillati</taxon>
        <taxon>Cyanobacteriota</taxon>
        <taxon>Cyanophyceae</taxon>
        <taxon>Coleofasciculales</taxon>
        <taxon>Coleofasciculaceae</taxon>
        <taxon>Moorena</taxon>
    </lineage>
</organism>
<evidence type="ECO:0000259" key="2">
    <source>
        <dbReference type="PROSITE" id="PS51782"/>
    </source>
</evidence>
<dbReference type="Pfam" id="PF01476">
    <property type="entry name" value="LysM"/>
    <property type="match status" value="1"/>
</dbReference>
<dbReference type="SMART" id="SM00257">
    <property type="entry name" value="LysM"/>
    <property type="match status" value="1"/>
</dbReference>
<gene>
    <name evidence="3" type="ORF">BJP34_23575</name>
</gene>
<evidence type="ECO:0000256" key="1">
    <source>
        <dbReference type="SAM" id="MobiDB-lite"/>
    </source>
</evidence>
<dbReference type="InterPro" id="IPR018392">
    <property type="entry name" value="LysM"/>
</dbReference>
<dbReference type="AlphaFoldDB" id="A0A1D8TWI4"/>
<dbReference type="SUPFAM" id="SSF54106">
    <property type="entry name" value="LysM domain"/>
    <property type="match status" value="1"/>
</dbReference>
<feature type="domain" description="LysM" evidence="2">
    <location>
        <begin position="139"/>
        <end position="188"/>
    </location>
</feature>
<dbReference type="Proteomes" id="UP000177870">
    <property type="component" value="Chromosome"/>
</dbReference>
<dbReference type="EMBL" id="CP017599">
    <property type="protein sequence ID" value="AOX02012.1"/>
    <property type="molecule type" value="Genomic_DNA"/>
</dbReference>
<dbReference type="PANTHER" id="PTHR34700:SF4">
    <property type="entry name" value="PHAGE-LIKE ELEMENT PBSX PROTEIN XKDP"/>
    <property type="match status" value="1"/>
</dbReference>
<feature type="region of interest" description="Disordered" evidence="1">
    <location>
        <begin position="1"/>
        <end position="29"/>
    </location>
</feature>
<dbReference type="CDD" id="cd00118">
    <property type="entry name" value="LysM"/>
    <property type="match status" value="1"/>
</dbReference>
<dbReference type="KEGG" id="mpro:BJP34_23575"/>
<protein>
    <recommendedName>
        <fullName evidence="2">LysM domain-containing protein</fullName>
    </recommendedName>
</protein>
<dbReference type="PANTHER" id="PTHR34700">
    <property type="entry name" value="POTASSIUM BINDING PROTEIN KBP"/>
    <property type="match status" value="1"/>
</dbReference>